<gene>
    <name evidence="2" type="ORF">GGQ63_000585</name>
</gene>
<evidence type="ECO:0000313" key="3">
    <source>
        <dbReference type="Proteomes" id="UP000523821"/>
    </source>
</evidence>
<dbReference type="Proteomes" id="UP000523821">
    <property type="component" value="Unassembled WGS sequence"/>
</dbReference>
<evidence type="ECO:0000256" key="1">
    <source>
        <dbReference type="SAM" id="Coils"/>
    </source>
</evidence>
<dbReference type="InterPro" id="IPR009078">
    <property type="entry name" value="Ferritin-like_SF"/>
</dbReference>
<dbReference type="SUPFAM" id="SSF47240">
    <property type="entry name" value="Ferritin-like"/>
    <property type="match status" value="1"/>
</dbReference>
<dbReference type="EMBL" id="JACHOO010000001">
    <property type="protein sequence ID" value="MBB5751542.1"/>
    <property type="molecule type" value="Genomic_DNA"/>
</dbReference>
<dbReference type="InterPro" id="IPR010287">
    <property type="entry name" value="DUF892_YciF-like"/>
</dbReference>
<comment type="caution">
    <text evidence="2">The sequence shown here is derived from an EMBL/GenBank/DDBJ whole genome shotgun (WGS) entry which is preliminary data.</text>
</comment>
<protein>
    <submittedName>
        <fullName evidence="2">Ferritin-like metal-binding protein YciE</fullName>
    </submittedName>
</protein>
<organism evidence="2 3">
    <name type="scientific">Prosthecomicrobium pneumaticum</name>
    <dbReference type="NCBI Taxonomy" id="81895"/>
    <lineage>
        <taxon>Bacteria</taxon>
        <taxon>Pseudomonadati</taxon>
        <taxon>Pseudomonadota</taxon>
        <taxon>Alphaproteobacteria</taxon>
        <taxon>Hyphomicrobiales</taxon>
        <taxon>Kaistiaceae</taxon>
        <taxon>Prosthecomicrobium</taxon>
    </lineage>
</organism>
<dbReference type="InterPro" id="IPR047114">
    <property type="entry name" value="YciF"/>
</dbReference>
<sequence>MTITAIDTIRPLFVTGLRNAHALENEALSIMNRQIERLENYPDMLARLREHRQETEIQQERLERILEQLGEDHSSFKDAAASVMGSMAALGHAVAGDEVLKNTFADVAFESYEIASYTSLITMAKAGGFNAAVPLLEETLREEMAMAAWLGENVPNVTERYIALEDSGGRGKR</sequence>
<dbReference type="AlphaFoldDB" id="A0A7W9FJB6"/>
<dbReference type="PANTHER" id="PTHR30565:SF9">
    <property type="entry name" value="PROTEIN YCIF"/>
    <property type="match status" value="1"/>
</dbReference>
<feature type="coiled-coil region" evidence="1">
    <location>
        <begin position="45"/>
        <end position="72"/>
    </location>
</feature>
<proteinExistence type="predicted"/>
<reference evidence="2 3" key="1">
    <citation type="submission" date="2020-08" db="EMBL/GenBank/DDBJ databases">
        <title>Genomic Encyclopedia of Type Strains, Phase IV (KMG-IV): sequencing the most valuable type-strain genomes for metagenomic binning, comparative biology and taxonomic classification.</title>
        <authorList>
            <person name="Goeker M."/>
        </authorList>
    </citation>
    <scope>NUCLEOTIDE SEQUENCE [LARGE SCALE GENOMIC DNA]</scope>
    <source>
        <strain evidence="2 3">DSM 16268</strain>
    </source>
</reference>
<name>A0A7W9FJB6_9HYPH</name>
<dbReference type="InterPro" id="IPR012347">
    <property type="entry name" value="Ferritin-like"/>
</dbReference>
<keyword evidence="3" id="KW-1185">Reference proteome</keyword>
<accession>A0A7W9FJB6</accession>
<keyword evidence="1" id="KW-0175">Coiled coil</keyword>
<dbReference type="Pfam" id="PF05974">
    <property type="entry name" value="DUF892"/>
    <property type="match status" value="1"/>
</dbReference>
<evidence type="ECO:0000313" key="2">
    <source>
        <dbReference type="EMBL" id="MBB5751542.1"/>
    </source>
</evidence>
<dbReference type="RefSeq" id="WP_183852305.1">
    <property type="nucleotide sequence ID" value="NZ_JACHOO010000001.1"/>
</dbReference>
<dbReference type="Gene3D" id="1.20.1260.10">
    <property type="match status" value="1"/>
</dbReference>
<dbReference type="PANTHER" id="PTHR30565">
    <property type="entry name" value="PROTEIN YCIF"/>
    <property type="match status" value="1"/>
</dbReference>